<feature type="transmembrane region" description="Helical" evidence="5">
    <location>
        <begin position="209"/>
        <end position="229"/>
    </location>
</feature>
<protein>
    <submittedName>
        <fullName evidence="7">Permease of the drug/metabolite transporter (DMT) superfamily</fullName>
    </submittedName>
</protein>
<feature type="transmembrane region" description="Helical" evidence="5">
    <location>
        <begin position="93"/>
        <end position="114"/>
    </location>
</feature>
<evidence type="ECO:0000256" key="4">
    <source>
        <dbReference type="ARBA" id="ARBA00023136"/>
    </source>
</evidence>
<dbReference type="InterPro" id="IPR050638">
    <property type="entry name" value="AA-Vitamin_Transporters"/>
</dbReference>
<evidence type="ECO:0000256" key="3">
    <source>
        <dbReference type="ARBA" id="ARBA00022989"/>
    </source>
</evidence>
<evidence type="ECO:0000259" key="6">
    <source>
        <dbReference type="Pfam" id="PF00892"/>
    </source>
</evidence>
<accession>A0A3B1AXD5</accession>
<evidence type="ECO:0000313" key="7">
    <source>
        <dbReference type="EMBL" id="VAX02850.1"/>
    </source>
</evidence>
<dbReference type="EMBL" id="UOFV01000351">
    <property type="protein sequence ID" value="VAX02850.1"/>
    <property type="molecule type" value="Genomic_DNA"/>
</dbReference>
<feature type="transmembrane region" description="Helical" evidence="5">
    <location>
        <begin position="68"/>
        <end position="87"/>
    </location>
</feature>
<keyword evidence="3 5" id="KW-1133">Transmembrane helix</keyword>
<evidence type="ECO:0000256" key="1">
    <source>
        <dbReference type="ARBA" id="ARBA00004141"/>
    </source>
</evidence>
<dbReference type="PANTHER" id="PTHR32322">
    <property type="entry name" value="INNER MEMBRANE TRANSPORTER"/>
    <property type="match status" value="1"/>
</dbReference>
<dbReference type="GO" id="GO:0016020">
    <property type="term" value="C:membrane"/>
    <property type="evidence" value="ECO:0007669"/>
    <property type="project" value="UniProtKB-SubCell"/>
</dbReference>
<evidence type="ECO:0000256" key="2">
    <source>
        <dbReference type="ARBA" id="ARBA00022692"/>
    </source>
</evidence>
<keyword evidence="4 5" id="KW-0472">Membrane</keyword>
<reference evidence="7" key="1">
    <citation type="submission" date="2018-06" db="EMBL/GenBank/DDBJ databases">
        <authorList>
            <person name="Zhirakovskaya E."/>
        </authorList>
    </citation>
    <scope>NUCLEOTIDE SEQUENCE</scope>
</reference>
<feature type="transmembrane region" description="Helical" evidence="5">
    <location>
        <begin position="241"/>
        <end position="260"/>
    </location>
</feature>
<sequence>MKKETQGMLAGFAGITIFALTLPATRHAIVYLDPVFVGLGRSVLAALVAGMLLLMFKAPIPTKSQFAQLMIVALGVVIGFPLFSALAMKTLTAVHGGVVAGVLPMMTAIAGVLLTRERPSVGFWLTGLAGCLVVIRFAYPEGFQRVLVGDVYLALAVIAAAFGYALGGRLSTELGGWQVICWALVLAFPMVLIPSGMQLPAATQHIPVTAWLCFLYLALGSQLLGFVFWYKALALGGIVRVSQIQLLQPFITLTAAALLLGEQLDGRTLFFALLVVAVVALGRRMRVRNVPEPDNRSL</sequence>
<dbReference type="Pfam" id="PF00892">
    <property type="entry name" value="EamA"/>
    <property type="match status" value="2"/>
</dbReference>
<dbReference type="AlphaFoldDB" id="A0A3B1AXD5"/>
<keyword evidence="2 5" id="KW-0812">Transmembrane</keyword>
<dbReference type="InterPro" id="IPR037185">
    <property type="entry name" value="EmrE-like"/>
</dbReference>
<dbReference type="SUPFAM" id="SSF103481">
    <property type="entry name" value="Multidrug resistance efflux transporter EmrE"/>
    <property type="match status" value="2"/>
</dbReference>
<comment type="subcellular location">
    <subcellularLocation>
        <location evidence="1">Membrane</location>
        <topology evidence="1">Multi-pass membrane protein</topology>
    </subcellularLocation>
</comment>
<name>A0A3B1AXD5_9ZZZZ</name>
<feature type="transmembrane region" description="Helical" evidence="5">
    <location>
        <begin position="179"/>
        <end position="197"/>
    </location>
</feature>
<feature type="transmembrane region" description="Helical" evidence="5">
    <location>
        <begin position="266"/>
        <end position="282"/>
    </location>
</feature>
<organism evidence="7">
    <name type="scientific">hydrothermal vent metagenome</name>
    <dbReference type="NCBI Taxonomy" id="652676"/>
    <lineage>
        <taxon>unclassified sequences</taxon>
        <taxon>metagenomes</taxon>
        <taxon>ecological metagenomes</taxon>
    </lineage>
</organism>
<dbReference type="InterPro" id="IPR000620">
    <property type="entry name" value="EamA_dom"/>
</dbReference>
<gene>
    <name evidence="7" type="ORF">MNBD_GAMMA19-1384</name>
</gene>
<feature type="domain" description="EamA" evidence="6">
    <location>
        <begin position="148"/>
        <end position="281"/>
    </location>
</feature>
<feature type="transmembrane region" description="Helical" evidence="5">
    <location>
        <begin position="151"/>
        <end position="167"/>
    </location>
</feature>
<feature type="domain" description="EamA" evidence="6">
    <location>
        <begin position="7"/>
        <end position="133"/>
    </location>
</feature>
<dbReference type="PANTHER" id="PTHR32322:SF2">
    <property type="entry name" value="EAMA DOMAIN-CONTAINING PROTEIN"/>
    <property type="match status" value="1"/>
</dbReference>
<feature type="transmembrane region" description="Helical" evidence="5">
    <location>
        <begin position="121"/>
        <end position="139"/>
    </location>
</feature>
<proteinExistence type="predicted"/>
<feature type="transmembrane region" description="Helical" evidence="5">
    <location>
        <begin position="38"/>
        <end position="56"/>
    </location>
</feature>
<evidence type="ECO:0000256" key="5">
    <source>
        <dbReference type="SAM" id="Phobius"/>
    </source>
</evidence>